<sequence length="197" mass="22507">MGPKKRVAKVTNKNKIDLIPYGYRGEGVVVPGLTPIRVIESSTNKDDERNKALDSVFNLPRTSSTPITVIETSTNKDEERKKALESVFKLPSTSLSTILPPETDTEKNIVKEFVNVTPVKLTKKMEDPFTVDRPPGSGPVDVNEQLDFELMDIDEEELRGGKRRHRKMKTRKASRKSKRKHLPSRKTKRRRTSLRRK</sequence>
<accession>A0A6C0CXE0</accession>
<feature type="region of interest" description="Disordered" evidence="1">
    <location>
        <begin position="154"/>
        <end position="197"/>
    </location>
</feature>
<name>A0A6C0CXE0_9ZZZZ</name>
<dbReference type="EMBL" id="MN739491">
    <property type="protein sequence ID" value="QHT08175.1"/>
    <property type="molecule type" value="Genomic_DNA"/>
</dbReference>
<feature type="compositionally biased region" description="Basic residues" evidence="1">
    <location>
        <begin position="161"/>
        <end position="197"/>
    </location>
</feature>
<reference evidence="2" key="1">
    <citation type="journal article" date="2020" name="Nature">
        <title>Giant virus diversity and host interactions through global metagenomics.</title>
        <authorList>
            <person name="Schulz F."/>
            <person name="Roux S."/>
            <person name="Paez-Espino D."/>
            <person name="Jungbluth S."/>
            <person name="Walsh D.A."/>
            <person name="Denef V.J."/>
            <person name="McMahon K.D."/>
            <person name="Konstantinidis K.T."/>
            <person name="Eloe-Fadrosh E.A."/>
            <person name="Kyrpides N.C."/>
            <person name="Woyke T."/>
        </authorList>
    </citation>
    <scope>NUCLEOTIDE SEQUENCE</scope>
    <source>
        <strain evidence="2">GVMAG-M-3300022752-39</strain>
    </source>
</reference>
<evidence type="ECO:0000313" key="2">
    <source>
        <dbReference type="EMBL" id="QHT08175.1"/>
    </source>
</evidence>
<proteinExistence type="predicted"/>
<dbReference type="AlphaFoldDB" id="A0A6C0CXE0"/>
<organism evidence="2">
    <name type="scientific">viral metagenome</name>
    <dbReference type="NCBI Taxonomy" id="1070528"/>
    <lineage>
        <taxon>unclassified sequences</taxon>
        <taxon>metagenomes</taxon>
        <taxon>organismal metagenomes</taxon>
    </lineage>
</organism>
<evidence type="ECO:0000256" key="1">
    <source>
        <dbReference type="SAM" id="MobiDB-lite"/>
    </source>
</evidence>
<protein>
    <submittedName>
        <fullName evidence="2">Uncharacterized protein</fullName>
    </submittedName>
</protein>